<organism evidence="1 2">
    <name type="scientific">Amycolatopsis albidoflavus</name>
    <dbReference type="NCBI Taxonomy" id="102226"/>
    <lineage>
        <taxon>Bacteria</taxon>
        <taxon>Bacillati</taxon>
        <taxon>Actinomycetota</taxon>
        <taxon>Actinomycetes</taxon>
        <taxon>Pseudonocardiales</taxon>
        <taxon>Pseudonocardiaceae</taxon>
        <taxon>Amycolatopsis</taxon>
    </lineage>
</organism>
<sequence length="69" mass="7094">MVLFVIFVFRARDPRGAADLVPGPDAAGSSLERRFGARGISLVLGFVHAVGFAGRAAWAGARASSHAVG</sequence>
<comment type="caution">
    <text evidence="1">The sequence shown here is derived from an EMBL/GenBank/DDBJ whole genome shotgun (WGS) entry which is preliminary data.</text>
</comment>
<dbReference type="RefSeq" id="WP_344286240.1">
    <property type="nucleotide sequence ID" value="NZ_BAAAHV010000025.1"/>
</dbReference>
<name>A0ABW5IFR9_9PSEU</name>
<dbReference type="EMBL" id="JBHUKQ010000035">
    <property type="protein sequence ID" value="MFD2487889.1"/>
    <property type="molecule type" value="Genomic_DNA"/>
</dbReference>
<gene>
    <name evidence="1" type="ORF">ACFSUT_46965</name>
</gene>
<protein>
    <submittedName>
        <fullName evidence="1">Uncharacterized protein</fullName>
    </submittedName>
</protein>
<keyword evidence="2" id="KW-1185">Reference proteome</keyword>
<proteinExistence type="predicted"/>
<evidence type="ECO:0000313" key="2">
    <source>
        <dbReference type="Proteomes" id="UP001597542"/>
    </source>
</evidence>
<reference evidence="2" key="1">
    <citation type="journal article" date="2019" name="Int. J. Syst. Evol. Microbiol.">
        <title>The Global Catalogue of Microorganisms (GCM) 10K type strain sequencing project: providing services to taxonomists for standard genome sequencing and annotation.</title>
        <authorList>
            <consortium name="The Broad Institute Genomics Platform"/>
            <consortium name="The Broad Institute Genome Sequencing Center for Infectious Disease"/>
            <person name="Wu L."/>
            <person name="Ma J."/>
        </authorList>
    </citation>
    <scope>NUCLEOTIDE SEQUENCE [LARGE SCALE GENOMIC DNA]</scope>
    <source>
        <strain evidence="2">CGMCC 4.7638</strain>
    </source>
</reference>
<evidence type="ECO:0000313" key="1">
    <source>
        <dbReference type="EMBL" id="MFD2487889.1"/>
    </source>
</evidence>
<accession>A0ABW5IFR9</accession>
<dbReference type="Proteomes" id="UP001597542">
    <property type="component" value="Unassembled WGS sequence"/>
</dbReference>